<name>A0A6J7D781_9ZZZZ</name>
<reference evidence="4" key="1">
    <citation type="submission" date="2020-05" db="EMBL/GenBank/DDBJ databases">
        <authorList>
            <person name="Chiriac C."/>
            <person name="Salcher M."/>
            <person name="Ghai R."/>
            <person name="Kavagutti S V."/>
        </authorList>
    </citation>
    <scope>NUCLEOTIDE SEQUENCE</scope>
</reference>
<dbReference type="EMBL" id="CAFBLU010000005">
    <property type="protein sequence ID" value="CAB4865520.1"/>
    <property type="molecule type" value="Genomic_DNA"/>
</dbReference>
<dbReference type="AlphaFoldDB" id="A0A6J7D781"/>
<dbReference type="GO" id="GO:0004497">
    <property type="term" value="F:monooxygenase activity"/>
    <property type="evidence" value="ECO:0007669"/>
    <property type="project" value="UniProtKB-KW"/>
</dbReference>
<organism evidence="4">
    <name type="scientific">freshwater metagenome</name>
    <dbReference type="NCBI Taxonomy" id="449393"/>
    <lineage>
        <taxon>unclassified sequences</taxon>
        <taxon>metagenomes</taxon>
        <taxon>ecological metagenomes</taxon>
    </lineage>
</organism>
<evidence type="ECO:0000256" key="2">
    <source>
        <dbReference type="ARBA" id="ARBA00023033"/>
    </source>
</evidence>
<accession>A0A6J7D781</accession>
<gene>
    <name evidence="4" type="ORF">UFOPK3444_00426</name>
</gene>
<dbReference type="InterPro" id="IPR051820">
    <property type="entry name" value="FAD-binding_MO"/>
</dbReference>
<feature type="region of interest" description="Disordered" evidence="3">
    <location>
        <begin position="135"/>
        <end position="154"/>
    </location>
</feature>
<dbReference type="PANTHER" id="PTHR43872:SF1">
    <property type="entry name" value="MONOOXYGENASE, PUTATIVE (AFU_ORTHOLOGUE AFUA_8G02570)-RELATED"/>
    <property type="match status" value="1"/>
</dbReference>
<sequence>MTATGLELLALGGIEFSVDGVKRELPASVTYRGMMMTDLPNLICSFPYPHVAWTLRVEVVAEHFQRILEHMDRGGYDTCVPVNSDASLGTRSFGDYTSNYVERGKHLFPKSADMEPWDLDLNLRRDRKNLRTHQLEDGTLSFTQSGQTAAAPTA</sequence>
<evidence type="ECO:0000313" key="4">
    <source>
        <dbReference type="EMBL" id="CAB4865520.1"/>
    </source>
</evidence>
<proteinExistence type="predicted"/>
<dbReference type="PANTHER" id="PTHR43872">
    <property type="entry name" value="MONOOXYGENASE, PUTATIVE (AFU_ORTHOLOGUE AFUA_8G02570)-RELATED"/>
    <property type="match status" value="1"/>
</dbReference>
<protein>
    <submittedName>
        <fullName evidence="4">Unannotated protein</fullName>
    </submittedName>
</protein>
<comment type="cofactor">
    <cofactor evidence="1">
        <name>FAD</name>
        <dbReference type="ChEBI" id="CHEBI:57692"/>
    </cofactor>
</comment>
<feature type="compositionally biased region" description="Polar residues" evidence="3">
    <location>
        <begin position="140"/>
        <end position="154"/>
    </location>
</feature>
<keyword evidence="2" id="KW-0560">Oxidoreductase</keyword>
<evidence type="ECO:0000256" key="1">
    <source>
        <dbReference type="ARBA" id="ARBA00001974"/>
    </source>
</evidence>
<keyword evidence="2" id="KW-0503">Monooxygenase</keyword>
<evidence type="ECO:0000256" key="3">
    <source>
        <dbReference type="SAM" id="MobiDB-lite"/>
    </source>
</evidence>